<protein>
    <recommendedName>
        <fullName evidence="2">PD-(D/E)XK nuclease-like domain-containing protein</fullName>
    </recommendedName>
</protein>
<dbReference type="InterPro" id="IPR046797">
    <property type="entry name" value="PDDEXK_12"/>
</dbReference>
<name>A0A9W8RPS2_9HYPO</name>
<sequence length="413" mass="46349">MSDRQNSPKRRRAESRPRDEDQDATPRSSRASAFGASSEQSIPFRLGNIPSIPPSQSSHASQEQSPSPGTSEVLSSRRGRPKSPVKSNNSLQALDTPVDFLKLGMKGTDVLPTDVHELFRRLQDINDKENFLPWEISENLESLIPDRIKNHWFFGQRDSSNAQSLMAATRELERLREIESDAEQCNLSNCSEASWNMWVHMPVLRHAFSGHSTVRVEPSTSARIAPSFLPTTNGKATVIESKMIDFTLLLWLNKGSPRSTHHDPQPLEPDGRLMAGIANKVWAEQRDIQFVNQTSYAPLQFAPIACNIETKIPTSSNQGKLQLAVWTAAWFKRITALYPAVKTPTIPLIHVVGHEWHISFASFHGSHIEIAEKLAIGDTETLLGLYQLVASLRRLGDWIETTYREWADKAFIA</sequence>
<feature type="domain" description="PD-(D/E)XK nuclease-like" evidence="2">
    <location>
        <begin position="147"/>
        <end position="404"/>
    </location>
</feature>
<dbReference type="EMBL" id="JAOQAZ010000037">
    <property type="protein sequence ID" value="KAJ4248147.1"/>
    <property type="molecule type" value="Genomic_DNA"/>
</dbReference>
<accession>A0A9W8RPS2</accession>
<feature type="compositionally biased region" description="Low complexity" evidence="1">
    <location>
        <begin position="27"/>
        <end position="38"/>
    </location>
</feature>
<reference evidence="3" key="1">
    <citation type="submission" date="2022-09" db="EMBL/GenBank/DDBJ databases">
        <title>Fusarium specimens isolated from Avocado Roots.</title>
        <authorList>
            <person name="Stajich J."/>
            <person name="Roper C."/>
            <person name="Heimlech-Rivalta G."/>
        </authorList>
    </citation>
    <scope>NUCLEOTIDE SEQUENCE</scope>
    <source>
        <strain evidence="3">CF00136</strain>
    </source>
</reference>
<evidence type="ECO:0000259" key="2">
    <source>
        <dbReference type="Pfam" id="PF20516"/>
    </source>
</evidence>
<evidence type="ECO:0000313" key="3">
    <source>
        <dbReference type="EMBL" id="KAJ4248147.1"/>
    </source>
</evidence>
<dbReference type="OrthoDB" id="5244165at2759"/>
<dbReference type="Pfam" id="PF20516">
    <property type="entry name" value="PDDEXK_12"/>
    <property type="match status" value="1"/>
</dbReference>
<gene>
    <name evidence="3" type="ORF">NW762_012917</name>
</gene>
<proteinExistence type="predicted"/>
<evidence type="ECO:0000256" key="1">
    <source>
        <dbReference type="SAM" id="MobiDB-lite"/>
    </source>
</evidence>
<feature type="compositionally biased region" description="Polar residues" evidence="1">
    <location>
        <begin position="54"/>
        <end position="74"/>
    </location>
</feature>
<comment type="caution">
    <text evidence="3">The sequence shown here is derived from an EMBL/GenBank/DDBJ whole genome shotgun (WGS) entry which is preliminary data.</text>
</comment>
<dbReference type="AlphaFoldDB" id="A0A9W8RPS2"/>
<dbReference type="Proteomes" id="UP001152049">
    <property type="component" value="Unassembled WGS sequence"/>
</dbReference>
<feature type="region of interest" description="Disordered" evidence="1">
    <location>
        <begin position="1"/>
        <end position="91"/>
    </location>
</feature>
<keyword evidence="4" id="KW-1185">Reference proteome</keyword>
<organism evidence="3 4">
    <name type="scientific">Fusarium torreyae</name>
    <dbReference type="NCBI Taxonomy" id="1237075"/>
    <lineage>
        <taxon>Eukaryota</taxon>
        <taxon>Fungi</taxon>
        <taxon>Dikarya</taxon>
        <taxon>Ascomycota</taxon>
        <taxon>Pezizomycotina</taxon>
        <taxon>Sordariomycetes</taxon>
        <taxon>Hypocreomycetidae</taxon>
        <taxon>Hypocreales</taxon>
        <taxon>Nectriaceae</taxon>
        <taxon>Fusarium</taxon>
    </lineage>
</organism>
<evidence type="ECO:0000313" key="4">
    <source>
        <dbReference type="Proteomes" id="UP001152049"/>
    </source>
</evidence>